<evidence type="ECO:0000256" key="2">
    <source>
        <dbReference type="SAM" id="MobiDB-lite"/>
    </source>
</evidence>
<dbReference type="GO" id="GO:0006400">
    <property type="term" value="P:tRNA modification"/>
    <property type="evidence" value="ECO:0007669"/>
    <property type="project" value="UniProtKB-UniRule"/>
</dbReference>
<dbReference type="PANTHER" id="PTHR43268">
    <property type="entry name" value="THIOSULFATE SULFURTRANSFERASE/RHODANESE-LIKE DOMAIN-CONTAINING PROTEIN 2"/>
    <property type="match status" value="1"/>
</dbReference>
<dbReference type="Gene3D" id="3.40.250.10">
    <property type="entry name" value="Rhodanese-like domain"/>
    <property type="match status" value="1"/>
</dbReference>
<dbReference type="OrthoDB" id="9778326at2"/>
<evidence type="ECO:0000256" key="1">
    <source>
        <dbReference type="HAMAP-Rule" id="MF_00469"/>
    </source>
</evidence>
<dbReference type="GO" id="GO:0016740">
    <property type="term" value="F:transferase activity"/>
    <property type="evidence" value="ECO:0007669"/>
    <property type="project" value="UniProtKB-KW"/>
</dbReference>
<feature type="domain" description="Rhodanese" evidence="3">
    <location>
        <begin position="123"/>
        <end position="217"/>
    </location>
</feature>
<dbReference type="GO" id="GO:0016705">
    <property type="term" value="F:oxidoreductase activity, acting on paired donors, with incorporation or reduction of molecular oxygen"/>
    <property type="evidence" value="ECO:0007669"/>
    <property type="project" value="UniProtKB-UniRule"/>
</dbReference>
<gene>
    <name evidence="1" type="primary">trhO</name>
    <name evidence="4" type="ORF">EY643_13320</name>
</gene>
<protein>
    <recommendedName>
        <fullName evidence="1">tRNA uridine(34) hydroxylase</fullName>
        <ecNumber evidence="1">1.14.-.-</ecNumber>
    </recommendedName>
    <alternativeName>
        <fullName evidence="1">tRNA hydroxylation protein O</fullName>
    </alternativeName>
</protein>
<dbReference type="PANTHER" id="PTHR43268:SF3">
    <property type="entry name" value="RHODANESE-LIKE DOMAIN-CONTAINING PROTEIN 7-RELATED"/>
    <property type="match status" value="1"/>
</dbReference>
<dbReference type="EC" id="1.14.-.-" evidence="1"/>
<keyword evidence="5" id="KW-1185">Reference proteome</keyword>
<proteinExistence type="inferred from homology"/>
<dbReference type="InterPro" id="IPR040503">
    <property type="entry name" value="TRHO_N"/>
</dbReference>
<dbReference type="CDD" id="cd01518">
    <property type="entry name" value="RHOD_YceA"/>
    <property type="match status" value="1"/>
</dbReference>
<keyword evidence="4" id="KW-0808">Transferase</keyword>
<keyword evidence="1" id="KW-0560">Oxidoreductase</keyword>
<reference evidence="4 5" key="1">
    <citation type="submission" date="2019-02" db="EMBL/GenBank/DDBJ databases">
        <authorList>
            <person name="Li S.-H."/>
        </authorList>
    </citation>
    <scope>NUCLEOTIDE SEQUENCE [LARGE SCALE GENOMIC DNA]</scope>
    <source>
        <strain evidence="4 5">IMCC14385</strain>
    </source>
</reference>
<dbReference type="NCBIfam" id="NF001136">
    <property type="entry name" value="PRK00142.1-4"/>
    <property type="match status" value="1"/>
</dbReference>
<dbReference type="KEGG" id="halc:EY643_13320"/>
<comment type="function">
    <text evidence="1">Catalyzes oxygen-dependent 5-hydroxyuridine (ho5U) modification at position 34 in tRNAs.</text>
</comment>
<dbReference type="PROSITE" id="PS50206">
    <property type="entry name" value="RHODANESE_3"/>
    <property type="match status" value="1"/>
</dbReference>
<dbReference type="Pfam" id="PF00581">
    <property type="entry name" value="Rhodanese"/>
    <property type="match status" value="1"/>
</dbReference>
<comment type="similarity">
    <text evidence="1">Belongs to the TrhO family.</text>
</comment>
<name>A0A5P9NNS7_9GAMM</name>
<dbReference type="EMBL" id="CP036422">
    <property type="protein sequence ID" value="QFU76558.1"/>
    <property type="molecule type" value="Genomic_DNA"/>
</dbReference>
<keyword evidence="1" id="KW-0819">tRNA processing</keyword>
<accession>A0A5P9NNS7</accession>
<dbReference type="Gene3D" id="3.30.70.100">
    <property type="match status" value="1"/>
</dbReference>
<dbReference type="InterPro" id="IPR036873">
    <property type="entry name" value="Rhodanese-like_dom_sf"/>
</dbReference>
<dbReference type="InterPro" id="IPR020936">
    <property type="entry name" value="TrhO"/>
</dbReference>
<comment type="catalytic activity">
    <reaction evidence="1">
        <text>uridine(34) in tRNA + AH2 + O2 = 5-hydroxyuridine(34) in tRNA + A + H2O</text>
        <dbReference type="Rhea" id="RHEA:64224"/>
        <dbReference type="Rhea" id="RHEA-COMP:11727"/>
        <dbReference type="Rhea" id="RHEA-COMP:13381"/>
        <dbReference type="ChEBI" id="CHEBI:13193"/>
        <dbReference type="ChEBI" id="CHEBI:15377"/>
        <dbReference type="ChEBI" id="CHEBI:15379"/>
        <dbReference type="ChEBI" id="CHEBI:17499"/>
        <dbReference type="ChEBI" id="CHEBI:65315"/>
        <dbReference type="ChEBI" id="CHEBI:136877"/>
    </reaction>
</comment>
<dbReference type="AlphaFoldDB" id="A0A5P9NNS7"/>
<dbReference type="SUPFAM" id="SSF52821">
    <property type="entry name" value="Rhodanese/Cell cycle control phosphatase"/>
    <property type="match status" value="1"/>
</dbReference>
<sequence>MSEIVVAALYRFVTLDDYAELREPLLDICSRHDVKGTLLLAGEGINGTIAGTREGIDAVLDYLRADPRLAALEHKESLDSAMPFYRMKVKLKKEIVTMGVEGIDPNRVVGTYVKPSDWNALISDPEVLLIDTRNDYEYEIGSFRGAIDPCTDSFREFPDYVRQNLDPGKHKKVAMFCTGGIRCEKASAYMLQEGFEEVYHLQGGILKYLEEVPAQESAWEGECYVFDNRVAVNHQLEKGSYDLCYGCRMPITEADKSSEKYRAGICCPRCADELTPEQRARFEERQKQTQLAAERGEYHIGSPPPARQLSEEPDSGTS</sequence>
<dbReference type="Pfam" id="PF17773">
    <property type="entry name" value="UPF0176_N"/>
    <property type="match status" value="1"/>
</dbReference>
<evidence type="ECO:0000259" key="3">
    <source>
        <dbReference type="PROSITE" id="PS50206"/>
    </source>
</evidence>
<organism evidence="4 5">
    <name type="scientific">Halioglobus maricola</name>
    <dbReference type="NCBI Taxonomy" id="2601894"/>
    <lineage>
        <taxon>Bacteria</taxon>
        <taxon>Pseudomonadati</taxon>
        <taxon>Pseudomonadota</taxon>
        <taxon>Gammaproteobacteria</taxon>
        <taxon>Cellvibrionales</taxon>
        <taxon>Halieaceae</taxon>
        <taxon>Halioglobus</taxon>
    </lineage>
</organism>
<dbReference type="HAMAP" id="MF_00469">
    <property type="entry name" value="TrhO"/>
    <property type="match status" value="1"/>
</dbReference>
<dbReference type="Proteomes" id="UP000326287">
    <property type="component" value="Chromosome"/>
</dbReference>
<evidence type="ECO:0000313" key="4">
    <source>
        <dbReference type="EMBL" id="QFU76558.1"/>
    </source>
</evidence>
<dbReference type="RefSeq" id="WP_153239700.1">
    <property type="nucleotide sequence ID" value="NZ_CP036422.1"/>
</dbReference>
<dbReference type="SMART" id="SM00450">
    <property type="entry name" value="RHOD"/>
    <property type="match status" value="1"/>
</dbReference>
<dbReference type="InterPro" id="IPR001763">
    <property type="entry name" value="Rhodanese-like_dom"/>
</dbReference>
<evidence type="ECO:0000313" key="5">
    <source>
        <dbReference type="Proteomes" id="UP000326287"/>
    </source>
</evidence>
<feature type="region of interest" description="Disordered" evidence="2">
    <location>
        <begin position="281"/>
        <end position="318"/>
    </location>
</feature>